<evidence type="ECO:0000256" key="5">
    <source>
        <dbReference type="HAMAP-Rule" id="MF_00481"/>
    </source>
</evidence>
<keyword evidence="2 5" id="KW-0689">Ribosomal protein</keyword>
<dbReference type="Pfam" id="PF01248">
    <property type="entry name" value="Ribosomal_L7Ae"/>
    <property type="match status" value="1"/>
</dbReference>
<protein>
    <recommendedName>
        <fullName evidence="4 5">Large ribosomal subunit protein eL30</fullName>
    </recommendedName>
</protein>
<dbReference type="GO" id="GO:0003723">
    <property type="term" value="F:RNA binding"/>
    <property type="evidence" value="ECO:0007669"/>
    <property type="project" value="InterPro"/>
</dbReference>
<dbReference type="GO" id="GO:0022625">
    <property type="term" value="C:cytosolic large ribosomal subunit"/>
    <property type="evidence" value="ECO:0007669"/>
    <property type="project" value="InterPro"/>
</dbReference>
<dbReference type="NCBIfam" id="NF002172">
    <property type="entry name" value="PRK01018.1"/>
    <property type="match status" value="1"/>
</dbReference>
<reference evidence="7 8" key="1">
    <citation type="submission" date="2019-10" db="EMBL/GenBank/DDBJ databases">
        <title>Sequencing and Assembly of Multiple Reported Metal-Biooxidizing Members of the Extremely Thermoacidophilic Archaeal Family Sulfolobaceae.</title>
        <authorList>
            <person name="Counts J.A."/>
            <person name="Kelly R.M."/>
        </authorList>
    </citation>
    <scope>NUCLEOTIDE SEQUENCE [LARGE SCALE GENOMIC DNA]</scope>
    <source>
        <strain evidence="7 8">DSM 6482</strain>
    </source>
</reference>
<evidence type="ECO:0000313" key="8">
    <source>
        <dbReference type="Proteomes" id="UP000470772"/>
    </source>
</evidence>
<dbReference type="EMBL" id="WGGD01000005">
    <property type="protein sequence ID" value="MUN28666.1"/>
    <property type="molecule type" value="Genomic_DNA"/>
</dbReference>
<dbReference type="SUPFAM" id="SSF55315">
    <property type="entry name" value="L30e-like"/>
    <property type="match status" value="1"/>
</dbReference>
<evidence type="ECO:0000259" key="6">
    <source>
        <dbReference type="Pfam" id="PF01248"/>
    </source>
</evidence>
<keyword evidence="3 5" id="KW-0687">Ribonucleoprotein</keyword>
<dbReference type="GO" id="GO:0003735">
    <property type="term" value="F:structural constituent of ribosome"/>
    <property type="evidence" value="ECO:0007669"/>
    <property type="project" value="InterPro"/>
</dbReference>
<sequence>MLSQQLSFEGELKVLLKTGKVVLGSRNCIKMLKTGKLKMIIIASTLREDIKDDIIYLAKVSGIPFYEYAGSGWDLGTLTGRPFIVSAIGVEEEGSSKILELGRGG</sequence>
<keyword evidence="8" id="KW-1185">Reference proteome</keyword>
<name>A0A6A9QI50_SULME</name>
<accession>A0A6A9QI50</accession>
<proteinExistence type="inferred from homology"/>
<dbReference type="PANTHER" id="PTHR11449">
    <property type="entry name" value="RIBOSOMAL PROTEIN L30"/>
    <property type="match status" value="1"/>
</dbReference>
<dbReference type="InterPro" id="IPR029064">
    <property type="entry name" value="Ribosomal_eL30-like_sf"/>
</dbReference>
<dbReference type="Gene3D" id="3.30.1330.30">
    <property type="match status" value="1"/>
</dbReference>
<evidence type="ECO:0000256" key="1">
    <source>
        <dbReference type="ARBA" id="ARBA00007326"/>
    </source>
</evidence>
<dbReference type="Proteomes" id="UP000470772">
    <property type="component" value="Unassembled WGS sequence"/>
</dbReference>
<dbReference type="HAMAP" id="MF_00481">
    <property type="entry name" value="Ribosomal_eL30"/>
    <property type="match status" value="1"/>
</dbReference>
<dbReference type="InterPro" id="IPR004038">
    <property type="entry name" value="Ribosomal_eL8/eL30/eS12/Gad45"/>
</dbReference>
<organism evidence="7 8">
    <name type="scientific">Sulfuracidifex metallicus DSM 6482 = JCM 9184</name>
    <dbReference type="NCBI Taxonomy" id="523847"/>
    <lineage>
        <taxon>Archaea</taxon>
        <taxon>Thermoproteota</taxon>
        <taxon>Thermoprotei</taxon>
        <taxon>Sulfolobales</taxon>
        <taxon>Sulfolobaceae</taxon>
        <taxon>Sulfuracidifex</taxon>
    </lineage>
</organism>
<dbReference type="AlphaFoldDB" id="A0A6A9QI50"/>
<evidence type="ECO:0000256" key="3">
    <source>
        <dbReference type="ARBA" id="ARBA00023274"/>
    </source>
</evidence>
<evidence type="ECO:0000313" key="7">
    <source>
        <dbReference type="EMBL" id="MUN28666.1"/>
    </source>
</evidence>
<evidence type="ECO:0000256" key="4">
    <source>
        <dbReference type="ARBA" id="ARBA00035231"/>
    </source>
</evidence>
<dbReference type="PROSITE" id="PS00993">
    <property type="entry name" value="RIBOSOMAL_L30E_2"/>
    <property type="match status" value="1"/>
</dbReference>
<gene>
    <name evidence="5" type="primary">rpl30e</name>
    <name evidence="7" type="ORF">GC250_04235</name>
</gene>
<dbReference type="InterPro" id="IPR000231">
    <property type="entry name" value="Ribosomal_eL30"/>
</dbReference>
<dbReference type="InterPro" id="IPR022991">
    <property type="entry name" value="Ribosomal_eL30_CS"/>
</dbReference>
<comment type="caution">
    <text evidence="7">The sequence shown here is derived from an EMBL/GenBank/DDBJ whole genome shotgun (WGS) entry which is preliminary data.</text>
</comment>
<feature type="domain" description="Ribosomal protein eL8/eL30/eS12/Gadd45" evidence="6">
    <location>
        <begin position="9"/>
        <end position="99"/>
    </location>
</feature>
<dbReference type="PROSITE" id="PS00709">
    <property type="entry name" value="RIBOSOMAL_L30E_1"/>
    <property type="match status" value="1"/>
</dbReference>
<dbReference type="RefSeq" id="WP_054838571.1">
    <property type="nucleotide sequence ID" value="NZ_BBBY01000012.1"/>
</dbReference>
<dbReference type="InterPro" id="IPR039109">
    <property type="entry name" value="Ribosomal_eL30-like"/>
</dbReference>
<dbReference type="GO" id="GO:0006412">
    <property type="term" value="P:translation"/>
    <property type="evidence" value="ECO:0007669"/>
    <property type="project" value="UniProtKB-UniRule"/>
</dbReference>
<evidence type="ECO:0000256" key="2">
    <source>
        <dbReference type="ARBA" id="ARBA00022980"/>
    </source>
</evidence>
<comment type="similarity">
    <text evidence="1 5">Belongs to the eukaryotic ribosomal protein eL30 family.</text>
</comment>